<evidence type="ECO:0000313" key="4">
    <source>
        <dbReference type="Proteomes" id="UP001597402"/>
    </source>
</evidence>
<accession>A0ABW4X4Y8</accession>
<organism evidence="3 4">
    <name type="scientific">Blastococcus deserti</name>
    <dbReference type="NCBI Taxonomy" id="2259033"/>
    <lineage>
        <taxon>Bacteria</taxon>
        <taxon>Bacillati</taxon>
        <taxon>Actinomycetota</taxon>
        <taxon>Actinomycetes</taxon>
        <taxon>Geodermatophilales</taxon>
        <taxon>Geodermatophilaceae</taxon>
        <taxon>Blastococcus</taxon>
    </lineage>
</organism>
<reference evidence="4" key="1">
    <citation type="journal article" date="2019" name="Int. J. Syst. Evol. Microbiol.">
        <title>The Global Catalogue of Microorganisms (GCM) 10K type strain sequencing project: providing services to taxonomists for standard genome sequencing and annotation.</title>
        <authorList>
            <consortium name="The Broad Institute Genomics Platform"/>
            <consortium name="The Broad Institute Genome Sequencing Center for Infectious Disease"/>
            <person name="Wu L."/>
            <person name="Ma J."/>
        </authorList>
    </citation>
    <scope>NUCLEOTIDE SEQUENCE [LARGE SCALE GENOMIC DNA]</scope>
    <source>
        <strain evidence="4">JCM 3338</strain>
    </source>
</reference>
<feature type="region of interest" description="Disordered" evidence="1">
    <location>
        <begin position="341"/>
        <end position="380"/>
    </location>
</feature>
<protein>
    <submittedName>
        <fullName evidence="3">ThiF family adenylyltransferase</fullName>
    </submittedName>
</protein>
<proteinExistence type="predicted"/>
<keyword evidence="3" id="KW-0808">Transferase</keyword>
<name>A0ABW4X4Y8_9ACTN</name>
<evidence type="ECO:0000313" key="3">
    <source>
        <dbReference type="EMBL" id="MFD2090451.1"/>
    </source>
</evidence>
<evidence type="ECO:0000256" key="1">
    <source>
        <dbReference type="SAM" id="MobiDB-lite"/>
    </source>
</evidence>
<dbReference type="Pfam" id="PF00899">
    <property type="entry name" value="ThiF"/>
    <property type="match status" value="1"/>
</dbReference>
<sequence length="380" mass="38421">MSDTLHPLLPATTPLLRSGERAVQVGGVDGGAGLLLDDCGAGLSAVLRALDGRRSQRAVLADAARDGLDTGLVGQVLDRLRSAGLLLDLDDADLLAADAGPAAAARTATELPAALTRPGGWRARRRAVVVVEGATRVGTPLAAMLAASGVGRVSVRDPGLTTAGDAVVGGLSAADEGRPRSLAAADAVRRASPLTDLRPLSSDAGTDLVVLARPWAASDPLVSGIHRSGVPHLVATVRGQTGVVGPLVVPGVTSCLRCADLHRRDADARWPALAAQLTAGEAPPSGTAVTCVLTAATAAMQVLAYLDGSAAPGALEATIELRPPHPVPRVRRWPVHPRCGCGAAGEEQPTGPPILPAPRAGDPVIASVRTDRPRQGTMGG</sequence>
<dbReference type="InterPro" id="IPR000594">
    <property type="entry name" value="ThiF_NAD_FAD-bd"/>
</dbReference>
<dbReference type="Proteomes" id="UP001597402">
    <property type="component" value="Unassembled WGS sequence"/>
</dbReference>
<dbReference type="GO" id="GO:0016779">
    <property type="term" value="F:nucleotidyltransferase activity"/>
    <property type="evidence" value="ECO:0007669"/>
    <property type="project" value="UniProtKB-KW"/>
</dbReference>
<dbReference type="EMBL" id="JBHUHP010000001">
    <property type="protein sequence ID" value="MFD2090451.1"/>
    <property type="molecule type" value="Genomic_DNA"/>
</dbReference>
<gene>
    <name evidence="3" type="ORF">ACFSHS_02580</name>
</gene>
<comment type="caution">
    <text evidence="3">The sequence shown here is derived from an EMBL/GenBank/DDBJ whole genome shotgun (WGS) entry which is preliminary data.</text>
</comment>
<dbReference type="SUPFAM" id="SSF69572">
    <property type="entry name" value="Activating enzymes of the ubiquitin-like proteins"/>
    <property type="match status" value="1"/>
</dbReference>
<keyword evidence="4" id="KW-1185">Reference proteome</keyword>
<dbReference type="RefSeq" id="WP_376871341.1">
    <property type="nucleotide sequence ID" value="NZ_JBHUHP010000001.1"/>
</dbReference>
<evidence type="ECO:0000259" key="2">
    <source>
        <dbReference type="Pfam" id="PF00899"/>
    </source>
</evidence>
<feature type="domain" description="THIF-type NAD/FAD binding fold" evidence="2">
    <location>
        <begin position="123"/>
        <end position="315"/>
    </location>
</feature>
<dbReference type="Gene3D" id="3.40.50.720">
    <property type="entry name" value="NAD(P)-binding Rossmann-like Domain"/>
    <property type="match status" value="1"/>
</dbReference>
<dbReference type="InterPro" id="IPR035985">
    <property type="entry name" value="Ubiquitin-activating_enz"/>
</dbReference>
<keyword evidence="3" id="KW-0548">Nucleotidyltransferase</keyword>